<feature type="region of interest" description="Disordered" evidence="1">
    <location>
        <begin position="343"/>
        <end position="362"/>
    </location>
</feature>
<dbReference type="Proteomes" id="UP001385951">
    <property type="component" value="Unassembled WGS sequence"/>
</dbReference>
<feature type="compositionally biased region" description="Low complexity" evidence="1">
    <location>
        <begin position="380"/>
        <end position="393"/>
    </location>
</feature>
<gene>
    <name evidence="2" type="ORF">QCA50_010993</name>
</gene>
<evidence type="ECO:0000313" key="3">
    <source>
        <dbReference type="Proteomes" id="UP001385951"/>
    </source>
</evidence>
<evidence type="ECO:0000313" key="2">
    <source>
        <dbReference type="EMBL" id="KAK7685649.1"/>
    </source>
</evidence>
<dbReference type="EMBL" id="JASBNA010000019">
    <property type="protein sequence ID" value="KAK7685649.1"/>
    <property type="molecule type" value="Genomic_DNA"/>
</dbReference>
<keyword evidence="3" id="KW-1185">Reference proteome</keyword>
<name>A0AAW0G1T6_9APHY</name>
<comment type="caution">
    <text evidence="2">The sequence shown here is derived from an EMBL/GenBank/DDBJ whole genome shotgun (WGS) entry which is preliminary data.</text>
</comment>
<feature type="compositionally biased region" description="Low complexity" evidence="1">
    <location>
        <begin position="345"/>
        <end position="362"/>
    </location>
</feature>
<evidence type="ECO:0000256" key="1">
    <source>
        <dbReference type="SAM" id="MobiDB-lite"/>
    </source>
</evidence>
<dbReference type="AlphaFoldDB" id="A0AAW0G1T6"/>
<proteinExistence type="predicted"/>
<organism evidence="2 3">
    <name type="scientific">Cerrena zonata</name>
    <dbReference type="NCBI Taxonomy" id="2478898"/>
    <lineage>
        <taxon>Eukaryota</taxon>
        <taxon>Fungi</taxon>
        <taxon>Dikarya</taxon>
        <taxon>Basidiomycota</taxon>
        <taxon>Agaricomycotina</taxon>
        <taxon>Agaricomycetes</taxon>
        <taxon>Polyporales</taxon>
        <taxon>Cerrenaceae</taxon>
        <taxon>Cerrena</taxon>
    </lineage>
</organism>
<sequence length="424" mass="47344">MTRSRRRRAKQSHHVLRKQCSTLLEDEQTACSKLIEISQPRCIPHQREYVTLTKEYKRHAELADSLDVFASTTSRAWKLLQSSEEVQEKIGAIDKLIETLSLEINGRKTHHKRFFNDNDAGHAARITIQEGKMAKAARARITLNARLEALLQEESIRQDLERERALSAIESSTMTKHSLSFYRRDAETHVTETLSFESCKATRYTIPESPEGTEGVRASTPQLSAYQSPRPPLTQQPSSTTYVTYPHSQYIQRSAEQIPTTSRILPQNPIPPTQSSPTPVSKAKKVGLTTLPCDYSYSKPSYPSRAIPSIHQNAYVSSVPPASSRPFLTTTYNGFTPYSNPVLVSPNNSKPPTSKSPLLPLTNADVTTQSVRGYSATTMTQQYQPTTITSQPSPSDPSPETEDNILGVLCCFVTAIFCLYCLFS</sequence>
<reference evidence="2 3" key="1">
    <citation type="submission" date="2022-09" db="EMBL/GenBank/DDBJ databases">
        <authorList>
            <person name="Palmer J.M."/>
        </authorList>
    </citation>
    <scope>NUCLEOTIDE SEQUENCE [LARGE SCALE GENOMIC DNA]</scope>
    <source>
        <strain evidence="2 3">DSM 7382</strain>
    </source>
</reference>
<accession>A0AAW0G1T6</accession>
<protein>
    <submittedName>
        <fullName evidence="2">Uncharacterized protein</fullName>
    </submittedName>
</protein>
<feature type="region of interest" description="Disordered" evidence="1">
    <location>
        <begin position="378"/>
        <end position="400"/>
    </location>
</feature>